<comment type="similarity">
    <text evidence="1">Belongs to the proline racemase family.</text>
</comment>
<dbReference type="SUPFAM" id="SSF54506">
    <property type="entry name" value="Diaminopimelate epimerase-like"/>
    <property type="match status" value="1"/>
</dbReference>
<evidence type="ECO:0000313" key="3">
    <source>
        <dbReference type="Proteomes" id="UP000755585"/>
    </source>
</evidence>
<dbReference type="Proteomes" id="UP000755585">
    <property type="component" value="Unassembled WGS sequence"/>
</dbReference>
<dbReference type="Gene3D" id="3.10.310.10">
    <property type="entry name" value="Diaminopimelate Epimerase, Chain A, domain 1"/>
    <property type="match status" value="2"/>
</dbReference>
<dbReference type="EMBL" id="JAGINT010000001">
    <property type="protein sequence ID" value="MBP2350553.1"/>
    <property type="molecule type" value="Genomic_DNA"/>
</dbReference>
<accession>A0ABS4UG11</accession>
<evidence type="ECO:0000313" key="2">
    <source>
        <dbReference type="EMBL" id="MBP2350553.1"/>
    </source>
</evidence>
<dbReference type="PIRSF" id="PIRSF029792">
    <property type="entry name" value="Pro_racemase"/>
    <property type="match status" value="1"/>
</dbReference>
<proteinExistence type="inferred from homology"/>
<dbReference type="RefSeq" id="WP_209693594.1">
    <property type="nucleotide sequence ID" value="NZ_BAAAVU010000011.1"/>
</dbReference>
<keyword evidence="3" id="KW-1185">Reference proteome</keyword>
<dbReference type="Pfam" id="PF05544">
    <property type="entry name" value="Pro_racemase"/>
    <property type="match status" value="1"/>
</dbReference>
<dbReference type="SFLD" id="SFLDS00028">
    <property type="entry name" value="Proline_Racemase"/>
    <property type="match status" value="1"/>
</dbReference>
<dbReference type="PANTHER" id="PTHR33442">
    <property type="entry name" value="TRANS-3-HYDROXY-L-PROLINE DEHYDRATASE"/>
    <property type="match status" value="1"/>
</dbReference>
<comment type="caution">
    <text evidence="2">The sequence shown here is derived from an EMBL/GenBank/DDBJ whole genome shotgun (WGS) entry which is preliminary data.</text>
</comment>
<dbReference type="InterPro" id="IPR008794">
    <property type="entry name" value="Pro_racemase_fam"/>
</dbReference>
<organism evidence="2 3">
    <name type="scientific">Kribbella aluminosa</name>
    <dbReference type="NCBI Taxonomy" id="416017"/>
    <lineage>
        <taxon>Bacteria</taxon>
        <taxon>Bacillati</taxon>
        <taxon>Actinomycetota</taxon>
        <taxon>Actinomycetes</taxon>
        <taxon>Propionibacteriales</taxon>
        <taxon>Kribbellaceae</taxon>
        <taxon>Kribbella</taxon>
    </lineage>
</organism>
<sequence length="318" mass="33664">MDDVNVVDYHTAGEPFRIVTSVEIPGATVADRRVTAQSSSEVDAVRQLLVNEPRGHADMYGGFVVPGDDDGADFGVVFWHKDGYSTACGHGTIALATWAVATGLVPAGEVVIDVPSGRVTAQVGPDGVAFRNVPSYVLRRGVQLTTSRGEVTADISYGGAFYASVRASSVGLSVTPASYADLIAIGREIKWALDPVAVHPTDPRLSGLYGTILYDDLGSWEEGPHQRNLAVFADGEADRSPCGSGTSARLALLYDEGRLRPGQTLRHESIVGTTFRGRVVEETPDGVITEVAGNAYRTGSATFTLDPRDPLGTGFVLR</sequence>
<evidence type="ECO:0000256" key="1">
    <source>
        <dbReference type="ARBA" id="ARBA00007529"/>
    </source>
</evidence>
<name>A0ABS4UG11_9ACTN</name>
<reference evidence="2 3" key="1">
    <citation type="submission" date="2021-03" db="EMBL/GenBank/DDBJ databases">
        <title>Sequencing the genomes of 1000 actinobacteria strains.</title>
        <authorList>
            <person name="Klenk H.-P."/>
        </authorList>
    </citation>
    <scope>NUCLEOTIDE SEQUENCE [LARGE SCALE GENOMIC DNA]</scope>
    <source>
        <strain evidence="2 3">DSM 18824</strain>
    </source>
</reference>
<gene>
    <name evidence="2" type="ORF">JOF29_001636</name>
</gene>
<dbReference type="PANTHER" id="PTHR33442:SF1">
    <property type="entry name" value="TRANS-3-HYDROXY-L-PROLINE DEHYDRATASE"/>
    <property type="match status" value="1"/>
</dbReference>
<protein>
    <submittedName>
        <fullName evidence="2">Proline racemase</fullName>
    </submittedName>
</protein>